<dbReference type="GO" id="GO:0016746">
    <property type="term" value="F:acyltransferase activity"/>
    <property type="evidence" value="ECO:0007669"/>
    <property type="project" value="UniProtKB-KW"/>
</dbReference>
<evidence type="ECO:0000256" key="5">
    <source>
        <dbReference type="ARBA" id="ARBA00023136"/>
    </source>
</evidence>
<dbReference type="GO" id="GO:0009247">
    <property type="term" value="P:glycolipid biosynthetic process"/>
    <property type="evidence" value="ECO:0007669"/>
    <property type="project" value="UniProtKB-ARBA"/>
</dbReference>
<keyword evidence="3" id="KW-0997">Cell inner membrane</keyword>
<dbReference type="Pfam" id="PF03279">
    <property type="entry name" value="Lip_A_acyltrans"/>
    <property type="match status" value="1"/>
</dbReference>
<evidence type="ECO:0008006" key="10">
    <source>
        <dbReference type="Google" id="ProtNLM"/>
    </source>
</evidence>
<protein>
    <recommendedName>
        <fullName evidence="10">Lipid A biosynthesis acyltransferase</fullName>
    </recommendedName>
</protein>
<keyword evidence="4" id="KW-0808">Transferase</keyword>
<keyword evidence="7" id="KW-1133">Transmembrane helix</keyword>
<dbReference type="PANTHER" id="PTHR30606">
    <property type="entry name" value="LIPID A BIOSYNTHESIS LAUROYL ACYLTRANSFERASE"/>
    <property type="match status" value="1"/>
</dbReference>
<dbReference type="PANTHER" id="PTHR30606:SF10">
    <property type="entry name" value="PHOSPHATIDYLINOSITOL MANNOSIDE ACYLTRANSFERASE"/>
    <property type="match status" value="1"/>
</dbReference>
<dbReference type="AlphaFoldDB" id="A0A662DFH7"/>
<evidence type="ECO:0000256" key="3">
    <source>
        <dbReference type="ARBA" id="ARBA00022519"/>
    </source>
</evidence>
<dbReference type="Proteomes" id="UP000267654">
    <property type="component" value="Unassembled WGS sequence"/>
</dbReference>
<keyword evidence="2" id="KW-1003">Cell membrane</keyword>
<evidence type="ECO:0000313" key="8">
    <source>
        <dbReference type="EMBL" id="RLE14584.1"/>
    </source>
</evidence>
<dbReference type="GO" id="GO:0005886">
    <property type="term" value="C:plasma membrane"/>
    <property type="evidence" value="ECO:0007669"/>
    <property type="project" value="UniProtKB-SubCell"/>
</dbReference>
<sequence length="290" mass="33880">MVFLFILYKIGETLAFFLPSWLAYYIAEKIADVFFLFPVGKYKNYREAVLHNLTLFVESKDRIKCAREVFRNFARYIREFLWLGKISERRFFKEVIPLGIENLDAALKIGKGVLLLSAHFGNWEWGGISLALAGYKMCFLVRPHANPYTDKLFNNLRRGKRIKVIPVTQLRKLMEALNNNEVIAVLIDEGEKGVKVKIFNKVINFAAGPFKMAYRYGAVISPAFIIRDRKTGKQKGIVEPPIILDFTLDMDRSIRQAAQKFADIMEDYLRFYPDHWLLLEKKQFYLRENV</sequence>
<dbReference type="CDD" id="cd07984">
    <property type="entry name" value="LPLAT_LABLAT-like"/>
    <property type="match status" value="1"/>
</dbReference>
<reference evidence="8 9" key="1">
    <citation type="submission" date="2018-06" db="EMBL/GenBank/DDBJ databases">
        <title>Extensive metabolic versatility and redundancy in microbially diverse, dynamic hydrothermal sediments.</title>
        <authorList>
            <person name="Dombrowski N."/>
            <person name="Teske A."/>
            <person name="Baker B.J."/>
        </authorList>
    </citation>
    <scope>NUCLEOTIDE SEQUENCE [LARGE SCALE GENOMIC DNA]</scope>
    <source>
        <strain evidence="8">B19_G9</strain>
    </source>
</reference>
<keyword evidence="7" id="KW-0812">Transmembrane</keyword>
<name>A0A662DFH7_UNCAE</name>
<keyword evidence="6" id="KW-0012">Acyltransferase</keyword>
<dbReference type="EMBL" id="QMQB01000031">
    <property type="protein sequence ID" value="RLE14584.1"/>
    <property type="molecule type" value="Genomic_DNA"/>
</dbReference>
<organism evidence="8 9">
    <name type="scientific">Aerophobetes bacterium</name>
    <dbReference type="NCBI Taxonomy" id="2030807"/>
    <lineage>
        <taxon>Bacteria</taxon>
        <taxon>Candidatus Aerophobota</taxon>
    </lineage>
</organism>
<evidence type="ECO:0000256" key="1">
    <source>
        <dbReference type="ARBA" id="ARBA00004533"/>
    </source>
</evidence>
<comment type="caution">
    <text evidence="8">The sequence shown here is derived from an EMBL/GenBank/DDBJ whole genome shotgun (WGS) entry which is preliminary data.</text>
</comment>
<evidence type="ECO:0000256" key="2">
    <source>
        <dbReference type="ARBA" id="ARBA00022475"/>
    </source>
</evidence>
<evidence type="ECO:0000256" key="4">
    <source>
        <dbReference type="ARBA" id="ARBA00022679"/>
    </source>
</evidence>
<accession>A0A662DFH7</accession>
<keyword evidence="5 7" id="KW-0472">Membrane</keyword>
<evidence type="ECO:0000313" key="9">
    <source>
        <dbReference type="Proteomes" id="UP000267654"/>
    </source>
</evidence>
<comment type="subcellular location">
    <subcellularLocation>
        <location evidence="1">Cell inner membrane</location>
    </subcellularLocation>
</comment>
<proteinExistence type="predicted"/>
<evidence type="ECO:0000256" key="6">
    <source>
        <dbReference type="ARBA" id="ARBA00023315"/>
    </source>
</evidence>
<gene>
    <name evidence="8" type="ORF">DRI96_01260</name>
</gene>
<evidence type="ECO:0000256" key="7">
    <source>
        <dbReference type="SAM" id="Phobius"/>
    </source>
</evidence>
<dbReference type="InterPro" id="IPR004960">
    <property type="entry name" value="LipA_acyltrans"/>
</dbReference>
<feature type="transmembrane region" description="Helical" evidence="7">
    <location>
        <begin position="6"/>
        <end position="27"/>
    </location>
</feature>